<reference evidence="2" key="1">
    <citation type="journal article" date="2014" name="Int. J. Syst. Evol. Microbiol.">
        <title>Complete genome sequence of Corynebacterium casei LMG S-19264T (=DSM 44701T), isolated from a smear-ripened cheese.</title>
        <authorList>
            <consortium name="US DOE Joint Genome Institute (JGI-PGF)"/>
            <person name="Walter F."/>
            <person name="Albersmeier A."/>
            <person name="Kalinowski J."/>
            <person name="Ruckert C."/>
        </authorList>
    </citation>
    <scope>NUCLEOTIDE SEQUENCE</scope>
    <source>
        <strain evidence="2">CGMCC 1.15478</strain>
    </source>
</reference>
<keyword evidence="3" id="KW-1185">Reference proteome</keyword>
<dbReference type="Proteomes" id="UP000641514">
    <property type="component" value="Unassembled WGS sequence"/>
</dbReference>
<proteinExistence type="predicted"/>
<feature type="transmembrane region" description="Helical" evidence="1">
    <location>
        <begin position="9"/>
        <end position="33"/>
    </location>
</feature>
<protein>
    <submittedName>
        <fullName evidence="2">Uncharacterized protein</fullName>
    </submittedName>
</protein>
<gene>
    <name evidence="2" type="ORF">GCM10011410_21750</name>
</gene>
<feature type="transmembrane region" description="Helical" evidence="1">
    <location>
        <begin position="94"/>
        <end position="112"/>
    </location>
</feature>
<evidence type="ECO:0000313" key="2">
    <source>
        <dbReference type="EMBL" id="GGC68635.1"/>
    </source>
</evidence>
<keyword evidence="1" id="KW-1133">Transmembrane helix</keyword>
<feature type="transmembrane region" description="Helical" evidence="1">
    <location>
        <begin position="39"/>
        <end position="58"/>
    </location>
</feature>
<evidence type="ECO:0000313" key="3">
    <source>
        <dbReference type="Proteomes" id="UP000641514"/>
    </source>
</evidence>
<name>A0A916UCH2_9ACTN</name>
<dbReference type="RefSeq" id="WP_188674369.1">
    <property type="nucleotide sequence ID" value="NZ_BMJH01000002.1"/>
</dbReference>
<comment type="caution">
    <text evidence="2">The sequence shown here is derived from an EMBL/GenBank/DDBJ whole genome shotgun (WGS) entry which is preliminary data.</text>
</comment>
<keyword evidence="1" id="KW-0812">Transmembrane</keyword>
<organism evidence="2 3">
    <name type="scientific">Hoyosella rhizosphaerae</name>
    <dbReference type="NCBI Taxonomy" id="1755582"/>
    <lineage>
        <taxon>Bacteria</taxon>
        <taxon>Bacillati</taxon>
        <taxon>Actinomycetota</taxon>
        <taxon>Actinomycetes</taxon>
        <taxon>Mycobacteriales</taxon>
        <taxon>Hoyosellaceae</taxon>
        <taxon>Hoyosella</taxon>
    </lineage>
</organism>
<sequence>MNKSPQDNLFLVHFALTGLFIATGLIFTLGLIPTFGNELAFAVVAIFIIVPAATFISLRKFNRKGVQDGVLLGVAAGITIYFREEYVDISPGRLAIVLLFAVFSAVWGLCFLMQKIVFKLAGAGSRSDSRV</sequence>
<reference evidence="2" key="2">
    <citation type="submission" date="2020-09" db="EMBL/GenBank/DDBJ databases">
        <authorList>
            <person name="Sun Q."/>
            <person name="Zhou Y."/>
        </authorList>
    </citation>
    <scope>NUCLEOTIDE SEQUENCE</scope>
    <source>
        <strain evidence="2">CGMCC 1.15478</strain>
    </source>
</reference>
<dbReference type="AlphaFoldDB" id="A0A916UCH2"/>
<dbReference type="EMBL" id="BMJH01000002">
    <property type="protein sequence ID" value="GGC68635.1"/>
    <property type="molecule type" value="Genomic_DNA"/>
</dbReference>
<evidence type="ECO:0000256" key="1">
    <source>
        <dbReference type="SAM" id="Phobius"/>
    </source>
</evidence>
<accession>A0A916UCH2</accession>
<keyword evidence="1" id="KW-0472">Membrane</keyword>